<name>A0ABU8P4A0_9CORY</name>
<dbReference type="RefSeq" id="WP_284791980.1">
    <property type="nucleotide sequence ID" value="NZ_JASPHO010000012.1"/>
</dbReference>
<dbReference type="EMBL" id="JBAHUZ010000008">
    <property type="protein sequence ID" value="MEJ4138502.1"/>
    <property type="molecule type" value="Genomic_DNA"/>
</dbReference>
<feature type="compositionally biased region" description="Polar residues" evidence="1">
    <location>
        <begin position="12"/>
        <end position="21"/>
    </location>
</feature>
<accession>A0ABU8P4A0</accession>
<proteinExistence type="predicted"/>
<evidence type="ECO:0000256" key="1">
    <source>
        <dbReference type="SAM" id="MobiDB-lite"/>
    </source>
</evidence>
<comment type="caution">
    <text evidence="2">The sequence shown here is derived from an EMBL/GenBank/DDBJ whole genome shotgun (WGS) entry which is preliminary data.</text>
</comment>
<reference evidence="2 3" key="1">
    <citation type="submission" date="2024-02" db="EMBL/GenBank/DDBJ databases">
        <title>Whole genome sequencing and characterization of Corynebacterium isolated from the ocular surface of dry eye disease sufferers.</title>
        <authorList>
            <person name="Naqvi M."/>
        </authorList>
    </citation>
    <scope>NUCLEOTIDE SEQUENCE [LARGE SCALE GENOMIC DNA]</scope>
    <source>
        <strain evidence="2 3">PCR27</strain>
    </source>
</reference>
<evidence type="ECO:0000313" key="2">
    <source>
        <dbReference type="EMBL" id="MEJ4138502.1"/>
    </source>
</evidence>
<keyword evidence="3" id="KW-1185">Reference proteome</keyword>
<sequence length="82" mass="8443">MSLRGGTLPEGTANSTSSPSLEITHIPPQPRGRFADEDGAVSAPPGSDYFGELLFMAHPLPPGGRGNGDPGRYLGELPALEG</sequence>
<gene>
    <name evidence="2" type="ORF">V5S76_05125</name>
</gene>
<feature type="region of interest" description="Disordered" evidence="1">
    <location>
        <begin position="1"/>
        <end position="82"/>
    </location>
</feature>
<evidence type="ECO:0000313" key="3">
    <source>
        <dbReference type="Proteomes" id="UP001372244"/>
    </source>
</evidence>
<organism evidence="2 3">
    <name type="scientific">Corynebacterium marquesiae</name>
    <dbReference type="NCBI Taxonomy" id="2913503"/>
    <lineage>
        <taxon>Bacteria</taxon>
        <taxon>Bacillati</taxon>
        <taxon>Actinomycetota</taxon>
        <taxon>Actinomycetes</taxon>
        <taxon>Mycobacteriales</taxon>
        <taxon>Corynebacteriaceae</taxon>
        <taxon>Corynebacterium</taxon>
    </lineage>
</organism>
<protein>
    <submittedName>
        <fullName evidence="2">Uncharacterized protein</fullName>
    </submittedName>
</protein>
<dbReference type="Proteomes" id="UP001372244">
    <property type="component" value="Unassembled WGS sequence"/>
</dbReference>